<dbReference type="EMBL" id="BKZW01000002">
    <property type="protein sequence ID" value="GER90659.1"/>
    <property type="molecule type" value="Genomic_DNA"/>
</dbReference>
<evidence type="ECO:0000259" key="2">
    <source>
        <dbReference type="Pfam" id="PF00975"/>
    </source>
</evidence>
<dbReference type="Pfam" id="PF00975">
    <property type="entry name" value="Thioesterase"/>
    <property type="match status" value="1"/>
</dbReference>
<dbReference type="Proteomes" id="UP000326912">
    <property type="component" value="Unassembled WGS sequence"/>
</dbReference>
<comment type="caution">
    <text evidence="3">The sequence shown here is derived from an EMBL/GenBank/DDBJ whole genome shotgun (WGS) entry which is preliminary data.</text>
</comment>
<sequence>MPDIWFPYYRPRPQARLRLFCFHYAGGGAAVFRSWSEMLPAQIDICALQLPGHESRLTEDLITDFPQLIEKLLPAFLPYLDMPYAFFGHSLGAGISFELARTLNKSGHQLPVHLFVSGRRGPQVERRDPLTYNLPDPEFIVKLRELEGTPEEVLQHRELLEILLPVIRADFTLSETYTYQAQPLLSCPLSAYGGLQDNDVTRADLAAWQLETSGPFVQRMFPGNHFFLNSARANLLQILKQELLAHL</sequence>
<dbReference type="AlphaFoldDB" id="A0A5J4KX07"/>
<keyword evidence="4" id="KW-1185">Reference proteome</keyword>
<name>A0A5J4KX07_9CHLR</name>
<feature type="domain" description="Thioesterase" evidence="2">
    <location>
        <begin position="18"/>
        <end position="240"/>
    </location>
</feature>
<accession>A0A5J4KX07</accession>
<dbReference type="InterPro" id="IPR012223">
    <property type="entry name" value="TEII"/>
</dbReference>
<evidence type="ECO:0000313" key="3">
    <source>
        <dbReference type="EMBL" id="GER90659.1"/>
    </source>
</evidence>
<dbReference type="RefSeq" id="WP_151758362.1">
    <property type="nucleotide sequence ID" value="NZ_BKZW01000002.1"/>
</dbReference>
<protein>
    <recommendedName>
        <fullName evidence="2">Thioesterase domain-containing protein</fullName>
    </recommendedName>
</protein>
<dbReference type="GO" id="GO:0008610">
    <property type="term" value="P:lipid biosynthetic process"/>
    <property type="evidence" value="ECO:0007669"/>
    <property type="project" value="TreeGrafter"/>
</dbReference>
<evidence type="ECO:0000256" key="1">
    <source>
        <dbReference type="ARBA" id="ARBA00007169"/>
    </source>
</evidence>
<reference evidence="3 4" key="1">
    <citation type="submission" date="2019-10" db="EMBL/GenBank/DDBJ databases">
        <title>Dictyobacter vulcani sp. nov., within the class Ktedonobacteria, isolated from soil of volcanic Mt. Zao.</title>
        <authorList>
            <person name="Zheng Y."/>
            <person name="Wang C.M."/>
            <person name="Sakai Y."/>
            <person name="Abe K."/>
            <person name="Yokota A."/>
            <person name="Yabe S."/>
        </authorList>
    </citation>
    <scope>NUCLEOTIDE SEQUENCE [LARGE SCALE GENOMIC DNA]</scope>
    <source>
        <strain evidence="3 4">W12</strain>
    </source>
</reference>
<dbReference type="SUPFAM" id="SSF53474">
    <property type="entry name" value="alpha/beta-Hydrolases"/>
    <property type="match status" value="1"/>
</dbReference>
<proteinExistence type="inferred from homology"/>
<comment type="similarity">
    <text evidence="1">Belongs to the thioesterase family.</text>
</comment>
<dbReference type="Gene3D" id="3.40.50.1820">
    <property type="entry name" value="alpha/beta hydrolase"/>
    <property type="match status" value="1"/>
</dbReference>
<organism evidence="3 4">
    <name type="scientific">Dictyobacter vulcani</name>
    <dbReference type="NCBI Taxonomy" id="2607529"/>
    <lineage>
        <taxon>Bacteria</taxon>
        <taxon>Bacillati</taxon>
        <taxon>Chloroflexota</taxon>
        <taxon>Ktedonobacteria</taxon>
        <taxon>Ktedonobacterales</taxon>
        <taxon>Dictyobacteraceae</taxon>
        <taxon>Dictyobacter</taxon>
    </lineage>
</organism>
<evidence type="ECO:0000313" key="4">
    <source>
        <dbReference type="Proteomes" id="UP000326912"/>
    </source>
</evidence>
<dbReference type="InterPro" id="IPR029058">
    <property type="entry name" value="AB_hydrolase_fold"/>
</dbReference>
<dbReference type="InterPro" id="IPR001031">
    <property type="entry name" value="Thioesterase"/>
</dbReference>
<dbReference type="PANTHER" id="PTHR11487">
    <property type="entry name" value="THIOESTERASE"/>
    <property type="match status" value="1"/>
</dbReference>
<dbReference type="PANTHER" id="PTHR11487:SF0">
    <property type="entry name" value="S-ACYL FATTY ACID SYNTHASE THIOESTERASE, MEDIUM CHAIN"/>
    <property type="match status" value="1"/>
</dbReference>
<gene>
    <name evidence="3" type="ORF">KDW_48210</name>
</gene>